<evidence type="ECO:0000313" key="1">
    <source>
        <dbReference type="EMBL" id="QTH19619.1"/>
    </source>
</evidence>
<dbReference type="Proteomes" id="UP000664914">
    <property type="component" value="Chromosome"/>
</dbReference>
<evidence type="ECO:0008006" key="3">
    <source>
        <dbReference type="Google" id="ProtNLM"/>
    </source>
</evidence>
<proteinExistence type="predicted"/>
<evidence type="ECO:0000313" key="2">
    <source>
        <dbReference type="Proteomes" id="UP000664914"/>
    </source>
</evidence>
<dbReference type="EMBL" id="CP059319">
    <property type="protein sequence ID" value="QTH19619.1"/>
    <property type="molecule type" value="Genomic_DNA"/>
</dbReference>
<dbReference type="RefSeq" id="WP_208631601.1">
    <property type="nucleotide sequence ID" value="NZ_CP059319.1"/>
</dbReference>
<dbReference type="AlphaFoldDB" id="A0A975HDD5"/>
<protein>
    <recommendedName>
        <fullName evidence="3">ASCH domain-containing protein</fullName>
    </recommendedName>
</protein>
<organism evidence="1 2">
    <name type="scientific">Rhizorhabdus wittichii</name>
    <dbReference type="NCBI Taxonomy" id="160791"/>
    <lineage>
        <taxon>Bacteria</taxon>
        <taxon>Pseudomonadati</taxon>
        <taxon>Pseudomonadota</taxon>
        <taxon>Alphaproteobacteria</taxon>
        <taxon>Sphingomonadales</taxon>
        <taxon>Sphingomonadaceae</taxon>
        <taxon>Rhizorhabdus</taxon>
    </lineage>
</organism>
<accession>A0A975HDD5</accession>
<sequence>MTDRPAIFSPAMVQSLLLGWKLQTRRLEDSPLRNAEPGDRLWVRENFHTEAWWDALRKEHRHELALSGHWPGAVWYPAGELFQLAGQKTITHISGLDLDAQWTKGKQWPSIHMPRWASRITLLVEAKRFEPLQDISEADAIAEGIEPVDIAGQRAWKSYETFPDGTPHPHAVVSNRSAVTSYRELWDSLHRKEGERWADNPRVLALTFRVIHENIDRIAA</sequence>
<reference evidence="1" key="2">
    <citation type="submission" date="2021-04" db="EMBL/GenBank/DDBJ databases">
        <title>Isolation and genomic analysis of the ibuprofen-degrading bacterium Sphingomonas strain MPO218.</title>
        <authorList>
            <person name="Aulestia M."/>
            <person name="Flores A."/>
            <person name="Mangas E.L."/>
            <person name="Perez-Pulido A.J."/>
            <person name="Santero E."/>
            <person name="Camacho E.M."/>
        </authorList>
    </citation>
    <scope>NUCLEOTIDE SEQUENCE</scope>
    <source>
        <strain evidence="1">MPO218</strain>
    </source>
</reference>
<name>A0A975HDD5_9SPHN</name>
<reference evidence="1" key="1">
    <citation type="submission" date="2020-07" db="EMBL/GenBank/DDBJ databases">
        <authorList>
            <person name="Camacho E."/>
        </authorList>
    </citation>
    <scope>NUCLEOTIDE SEQUENCE</scope>
    <source>
        <strain evidence="1">MPO218</strain>
    </source>
</reference>
<gene>
    <name evidence="1" type="ORF">HRJ34_14675</name>
</gene>